<protein>
    <recommendedName>
        <fullName evidence="3">SNF2 N-terminal domain-containing protein</fullName>
    </recommendedName>
</protein>
<reference evidence="4" key="1">
    <citation type="journal article" date="2023" name="Mol. Phylogenet. Evol.">
        <title>Genome-scale phylogeny and comparative genomics of the fungal order Sordariales.</title>
        <authorList>
            <person name="Hensen N."/>
            <person name="Bonometti L."/>
            <person name="Westerberg I."/>
            <person name="Brannstrom I.O."/>
            <person name="Guillou S."/>
            <person name="Cros-Aarteil S."/>
            <person name="Calhoun S."/>
            <person name="Haridas S."/>
            <person name="Kuo A."/>
            <person name="Mondo S."/>
            <person name="Pangilinan J."/>
            <person name="Riley R."/>
            <person name="LaButti K."/>
            <person name="Andreopoulos B."/>
            <person name="Lipzen A."/>
            <person name="Chen C."/>
            <person name="Yan M."/>
            <person name="Daum C."/>
            <person name="Ng V."/>
            <person name="Clum A."/>
            <person name="Steindorff A."/>
            <person name="Ohm R.A."/>
            <person name="Martin F."/>
            <person name="Silar P."/>
            <person name="Natvig D.O."/>
            <person name="Lalanne C."/>
            <person name="Gautier V."/>
            <person name="Ament-Velasquez S.L."/>
            <person name="Kruys A."/>
            <person name="Hutchinson M.I."/>
            <person name="Powell A.J."/>
            <person name="Barry K."/>
            <person name="Miller A.N."/>
            <person name="Grigoriev I.V."/>
            <person name="Debuchy R."/>
            <person name="Gladieux P."/>
            <person name="Hiltunen Thoren M."/>
            <person name="Johannesson H."/>
        </authorList>
    </citation>
    <scope>NUCLEOTIDE SEQUENCE</scope>
    <source>
        <strain evidence="4">CBS 538.74</strain>
    </source>
</reference>
<sequence length="79" mass="8939">MQGVLDRRDKVEIKSYILSLPHKDFKWSRVCVDEAQSLRNQNSSNARIIRLLEADALHLMTATPALNKIDDVKSFGSLA</sequence>
<accession>A0AAN6ZS17</accession>
<comment type="caution">
    <text evidence="4">The sequence shown here is derived from an EMBL/GenBank/DDBJ whole genome shotgun (WGS) entry which is preliminary data.</text>
</comment>
<evidence type="ECO:0000313" key="5">
    <source>
        <dbReference type="Proteomes" id="UP001302745"/>
    </source>
</evidence>
<evidence type="ECO:0000256" key="1">
    <source>
        <dbReference type="ARBA" id="ARBA00022741"/>
    </source>
</evidence>
<dbReference type="Pfam" id="PF00176">
    <property type="entry name" value="SNF2-rel_dom"/>
    <property type="match status" value="1"/>
</dbReference>
<gene>
    <name evidence="4" type="ORF">C8A00DRAFT_38602</name>
</gene>
<dbReference type="InterPro" id="IPR000330">
    <property type="entry name" value="SNF2_N"/>
</dbReference>
<proteinExistence type="predicted"/>
<dbReference type="Proteomes" id="UP001302745">
    <property type="component" value="Unassembled WGS sequence"/>
</dbReference>
<evidence type="ECO:0000313" key="4">
    <source>
        <dbReference type="EMBL" id="KAK4148807.1"/>
    </source>
</evidence>
<evidence type="ECO:0000256" key="2">
    <source>
        <dbReference type="ARBA" id="ARBA00022840"/>
    </source>
</evidence>
<dbReference type="EMBL" id="MU857255">
    <property type="protein sequence ID" value="KAK4148807.1"/>
    <property type="molecule type" value="Genomic_DNA"/>
</dbReference>
<keyword evidence="1" id="KW-0547">Nucleotide-binding</keyword>
<dbReference type="Gene3D" id="3.40.50.10810">
    <property type="entry name" value="Tandem AAA-ATPase domain"/>
    <property type="match status" value="1"/>
</dbReference>
<organism evidence="4 5">
    <name type="scientific">Chaetomidium leptoderma</name>
    <dbReference type="NCBI Taxonomy" id="669021"/>
    <lineage>
        <taxon>Eukaryota</taxon>
        <taxon>Fungi</taxon>
        <taxon>Dikarya</taxon>
        <taxon>Ascomycota</taxon>
        <taxon>Pezizomycotina</taxon>
        <taxon>Sordariomycetes</taxon>
        <taxon>Sordariomycetidae</taxon>
        <taxon>Sordariales</taxon>
        <taxon>Chaetomiaceae</taxon>
        <taxon>Chaetomidium</taxon>
    </lineage>
</organism>
<name>A0AAN6ZS17_9PEZI</name>
<dbReference type="InterPro" id="IPR038718">
    <property type="entry name" value="SNF2-like_sf"/>
</dbReference>
<dbReference type="AlphaFoldDB" id="A0AAN6ZS17"/>
<feature type="domain" description="SNF2 N-terminal" evidence="3">
    <location>
        <begin position="22"/>
        <end position="73"/>
    </location>
</feature>
<keyword evidence="5" id="KW-1185">Reference proteome</keyword>
<keyword evidence="2" id="KW-0067">ATP-binding</keyword>
<dbReference type="GO" id="GO:0005524">
    <property type="term" value="F:ATP binding"/>
    <property type="evidence" value="ECO:0007669"/>
    <property type="project" value="InterPro"/>
</dbReference>
<dbReference type="SUPFAM" id="SSF52540">
    <property type="entry name" value="P-loop containing nucleoside triphosphate hydrolases"/>
    <property type="match status" value="1"/>
</dbReference>
<dbReference type="InterPro" id="IPR027417">
    <property type="entry name" value="P-loop_NTPase"/>
</dbReference>
<evidence type="ECO:0000259" key="3">
    <source>
        <dbReference type="Pfam" id="PF00176"/>
    </source>
</evidence>
<reference evidence="4" key="2">
    <citation type="submission" date="2023-05" db="EMBL/GenBank/DDBJ databases">
        <authorList>
            <consortium name="Lawrence Berkeley National Laboratory"/>
            <person name="Steindorff A."/>
            <person name="Hensen N."/>
            <person name="Bonometti L."/>
            <person name="Westerberg I."/>
            <person name="Brannstrom I.O."/>
            <person name="Guillou S."/>
            <person name="Cros-Aarteil S."/>
            <person name="Calhoun S."/>
            <person name="Haridas S."/>
            <person name="Kuo A."/>
            <person name="Mondo S."/>
            <person name="Pangilinan J."/>
            <person name="Riley R."/>
            <person name="Labutti K."/>
            <person name="Andreopoulos B."/>
            <person name="Lipzen A."/>
            <person name="Chen C."/>
            <person name="Yanf M."/>
            <person name="Daum C."/>
            <person name="Ng V."/>
            <person name="Clum A."/>
            <person name="Ohm R."/>
            <person name="Martin F."/>
            <person name="Silar P."/>
            <person name="Natvig D."/>
            <person name="Lalanne C."/>
            <person name="Gautier V."/>
            <person name="Ament-Velasquez S.L."/>
            <person name="Kruys A."/>
            <person name="Hutchinson M.I."/>
            <person name="Powell A.J."/>
            <person name="Barry K."/>
            <person name="Miller A.N."/>
            <person name="Grigoriev I.V."/>
            <person name="Debuchy R."/>
            <person name="Gladieux P."/>
            <person name="Thoren M.H."/>
            <person name="Johannesson H."/>
        </authorList>
    </citation>
    <scope>NUCLEOTIDE SEQUENCE</scope>
    <source>
        <strain evidence="4">CBS 538.74</strain>
    </source>
</reference>